<organism evidence="1 2">
    <name type="scientific">Aphis craccivora</name>
    <name type="common">Cowpea aphid</name>
    <dbReference type="NCBI Taxonomy" id="307492"/>
    <lineage>
        <taxon>Eukaryota</taxon>
        <taxon>Metazoa</taxon>
        <taxon>Ecdysozoa</taxon>
        <taxon>Arthropoda</taxon>
        <taxon>Hexapoda</taxon>
        <taxon>Insecta</taxon>
        <taxon>Pterygota</taxon>
        <taxon>Neoptera</taxon>
        <taxon>Paraneoptera</taxon>
        <taxon>Hemiptera</taxon>
        <taxon>Sternorrhyncha</taxon>
        <taxon>Aphidomorpha</taxon>
        <taxon>Aphidoidea</taxon>
        <taxon>Aphididae</taxon>
        <taxon>Aphidini</taxon>
        <taxon>Aphis</taxon>
        <taxon>Aphis</taxon>
    </lineage>
</organism>
<dbReference type="EMBL" id="VUJU01003832">
    <property type="protein sequence ID" value="KAF0756533.1"/>
    <property type="molecule type" value="Genomic_DNA"/>
</dbReference>
<accession>A0A6G0YI91</accession>
<gene>
    <name evidence="1" type="ORF">FWK35_00008852</name>
</gene>
<dbReference type="AlphaFoldDB" id="A0A6G0YI91"/>
<keyword evidence="2" id="KW-1185">Reference proteome</keyword>
<evidence type="ECO:0000313" key="2">
    <source>
        <dbReference type="Proteomes" id="UP000478052"/>
    </source>
</evidence>
<comment type="caution">
    <text evidence="1">The sequence shown here is derived from an EMBL/GenBank/DDBJ whole genome shotgun (WGS) entry which is preliminary data.</text>
</comment>
<proteinExistence type="predicted"/>
<name>A0A6G0YI91_APHCR</name>
<reference evidence="1 2" key="1">
    <citation type="submission" date="2019-08" db="EMBL/GenBank/DDBJ databases">
        <title>Whole genome of Aphis craccivora.</title>
        <authorList>
            <person name="Voronova N.V."/>
            <person name="Shulinski R.S."/>
            <person name="Bandarenka Y.V."/>
            <person name="Zhorov D.G."/>
            <person name="Warner D."/>
        </authorList>
    </citation>
    <scope>NUCLEOTIDE SEQUENCE [LARGE SCALE GENOMIC DNA]</scope>
    <source>
        <strain evidence="1">180601</strain>
        <tissue evidence="1">Whole Body</tissue>
    </source>
</reference>
<protein>
    <submittedName>
        <fullName evidence="1">Uncharacterized protein</fullName>
    </submittedName>
</protein>
<evidence type="ECO:0000313" key="1">
    <source>
        <dbReference type="EMBL" id="KAF0756533.1"/>
    </source>
</evidence>
<sequence>MDNFILLHERSSQIDVICTTIRSITFIGFRKWQYNNCFQMTSFDVTKVIQENCMPILKTRGEIYHLTGSLLPMPRIVNTNFCKYILWEIPQDKSISVMHTTIR</sequence>
<dbReference type="Proteomes" id="UP000478052">
    <property type="component" value="Unassembled WGS sequence"/>
</dbReference>